<dbReference type="InterPro" id="IPR011010">
    <property type="entry name" value="DNA_brk_join_enz"/>
</dbReference>
<dbReference type="InterPro" id="IPR010998">
    <property type="entry name" value="Integrase_recombinase_N"/>
</dbReference>
<evidence type="ECO:0000259" key="6">
    <source>
        <dbReference type="PROSITE" id="PS51898"/>
    </source>
</evidence>
<dbReference type="RefSeq" id="WP_345734329.1">
    <property type="nucleotide sequence ID" value="NZ_BAABIA010000001.1"/>
</dbReference>
<evidence type="ECO:0000256" key="3">
    <source>
        <dbReference type="ARBA" id="ARBA00023125"/>
    </source>
</evidence>
<gene>
    <name evidence="8" type="ORF">GCM10023213_00140</name>
</gene>
<dbReference type="CDD" id="cd00397">
    <property type="entry name" value="DNA_BRE_C"/>
    <property type="match status" value="1"/>
</dbReference>
<comment type="similarity">
    <text evidence="1">Belongs to the 'phage' integrase family.</text>
</comment>
<dbReference type="Proteomes" id="UP001499852">
    <property type="component" value="Unassembled WGS sequence"/>
</dbReference>
<evidence type="ECO:0000313" key="8">
    <source>
        <dbReference type="EMBL" id="GAA5132278.1"/>
    </source>
</evidence>
<dbReference type="PANTHER" id="PTHR30349">
    <property type="entry name" value="PHAGE INTEGRASE-RELATED"/>
    <property type="match status" value="1"/>
</dbReference>
<feature type="domain" description="Tyr recombinase" evidence="6">
    <location>
        <begin position="211"/>
        <end position="374"/>
    </location>
</feature>
<accession>A0ABP9NXL3</accession>
<dbReference type="Pfam" id="PF00589">
    <property type="entry name" value="Phage_integrase"/>
    <property type="match status" value="1"/>
</dbReference>
<evidence type="ECO:0000256" key="4">
    <source>
        <dbReference type="ARBA" id="ARBA00023172"/>
    </source>
</evidence>
<evidence type="ECO:0000256" key="1">
    <source>
        <dbReference type="ARBA" id="ARBA00008857"/>
    </source>
</evidence>
<protein>
    <recommendedName>
        <fullName evidence="10">Site-specific recombinase XerD</fullName>
    </recommendedName>
</protein>
<sequence>MKRPLVTLRKIKHKRYTHVVSWWRGGTRERRYFNASNKAELKEVGDFANEKERELTNEGRRHGEMTDAEKAAVIRAREMADHYATLGVQDFTLEAALTHYAAHLDARRVSVAMLTAYDEFHAAKGRERKSARYLQDIETTLQRFATAHKKKLVAELSENDVERYLHRLKLAPVTVGNHHRLISVFLSWCQGRGYTEHNAATRYKVPTSHAEEPGILTLEQTAALLNAAAPVIVPALAISLFAGLRASEVARLDWQDVDVLNGSITVKPRNAKMRRRRVVTMPDNLKTWLTPHVKTSGPVSPSPQIMRNRLKEARKTAEITKWPHNAGRHSCASYGYDFHQNAPLVAVQLGHDVVTLETHYKGLVKPGEGKKYFAILPTAETPSNIISIKEAA</sequence>
<keyword evidence="2" id="KW-0229">DNA integration</keyword>
<evidence type="ECO:0000256" key="2">
    <source>
        <dbReference type="ARBA" id="ARBA00022908"/>
    </source>
</evidence>
<keyword evidence="4" id="KW-0233">DNA recombination</keyword>
<dbReference type="EMBL" id="BAABIA010000001">
    <property type="protein sequence ID" value="GAA5132278.1"/>
    <property type="molecule type" value="Genomic_DNA"/>
</dbReference>
<dbReference type="InterPro" id="IPR013762">
    <property type="entry name" value="Integrase-like_cat_sf"/>
</dbReference>
<dbReference type="SUPFAM" id="SSF56349">
    <property type="entry name" value="DNA breaking-rejoining enzymes"/>
    <property type="match status" value="1"/>
</dbReference>
<comment type="caution">
    <text evidence="8">The sequence shown here is derived from an EMBL/GenBank/DDBJ whole genome shotgun (WGS) entry which is preliminary data.</text>
</comment>
<dbReference type="InterPro" id="IPR050090">
    <property type="entry name" value="Tyrosine_recombinase_XerCD"/>
</dbReference>
<evidence type="ECO:0000256" key="5">
    <source>
        <dbReference type="PROSITE-ProRule" id="PRU01248"/>
    </source>
</evidence>
<dbReference type="InterPro" id="IPR002104">
    <property type="entry name" value="Integrase_catalytic"/>
</dbReference>
<reference evidence="9" key="1">
    <citation type="journal article" date="2019" name="Int. J. Syst. Evol. Microbiol.">
        <title>The Global Catalogue of Microorganisms (GCM) 10K type strain sequencing project: providing services to taxonomists for standard genome sequencing and annotation.</title>
        <authorList>
            <consortium name="The Broad Institute Genomics Platform"/>
            <consortium name="The Broad Institute Genome Sequencing Center for Infectious Disease"/>
            <person name="Wu L."/>
            <person name="Ma J."/>
        </authorList>
    </citation>
    <scope>NUCLEOTIDE SEQUENCE [LARGE SCALE GENOMIC DNA]</scope>
    <source>
        <strain evidence="9">JCM 18053</strain>
    </source>
</reference>
<keyword evidence="3 5" id="KW-0238">DNA-binding</keyword>
<dbReference type="PROSITE" id="PS51898">
    <property type="entry name" value="TYR_RECOMBINASE"/>
    <property type="match status" value="1"/>
</dbReference>
<dbReference type="Gene3D" id="1.10.150.130">
    <property type="match status" value="1"/>
</dbReference>
<organism evidence="8 9">
    <name type="scientific">Prosthecobacter algae</name>
    <dbReference type="NCBI Taxonomy" id="1144682"/>
    <lineage>
        <taxon>Bacteria</taxon>
        <taxon>Pseudomonadati</taxon>
        <taxon>Verrucomicrobiota</taxon>
        <taxon>Verrucomicrobiia</taxon>
        <taxon>Verrucomicrobiales</taxon>
        <taxon>Verrucomicrobiaceae</taxon>
        <taxon>Prosthecobacter</taxon>
    </lineage>
</organism>
<dbReference type="Gene3D" id="1.10.443.10">
    <property type="entry name" value="Intergrase catalytic core"/>
    <property type="match status" value="1"/>
</dbReference>
<proteinExistence type="inferred from homology"/>
<evidence type="ECO:0008006" key="10">
    <source>
        <dbReference type="Google" id="ProtNLM"/>
    </source>
</evidence>
<dbReference type="PANTHER" id="PTHR30349:SF41">
    <property type="entry name" value="INTEGRASE_RECOMBINASE PROTEIN MJ0367-RELATED"/>
    <property type="match status" value="1"/>
</dbReference>
<keyword evidence="9" id="KW-1185">Reference proteome</keyword>
<evidence type="ECO:0000313" key="9">
    <source>
        <dbReference type="Proteomes" id="UP001499852"/>
    </source>
</evidence>
<feature type="domain" description="Core-binding (CB)" evidence="7">
    <location>
        <begin position="111"/>
        <end position="190"/>
    </location>
</feature>
<name>A0ABP9NXL3_9BACT</name>
<evidence type="ECO:0000259" key="7">
    <source>
        <dbReference type="PROSITE" id="PS51900"/>
    </source>
</evidence>
<dbReference type="InterPro" id="IPR044068">
    <property type="entry name" value="CB"/>
</dbReference>
<dbReference type="PROSITE" id="PS51900">
    <property type="entry name" value="CB"/>
    <property type="match status" value="1"/>
</dbReference>